<proteinExistence type="predicted"/>
<dbReference type="Proteomes" id="UP000598633">
    <property type="component" value="Unassembled WGS sequence"/>
</dbReference>
<dbReference type="EMBL" id="JACXWA010000119">
    <property type="protein sequence ID" value="MBD3871130.1"/>
    <property type="molecule type" value="Genomic_DNA"/>
</dbReference>
<evidence type="ECO:0000256" key="1">
    <source>
        <dbReference type="SAM" id="SignalP"/>
    </source>
</evidence>
<gene>
    <name evidence="2" type="ORF">IFJ97_07220</name>
</gene>
<organism evidence="2 3">
    <name type="scientific">Candidatus Sulfomarinibacter kjeldsenii</name>
    <dbReference type="NCBI Taxonomy" id="2885994"/>
    <lineage>
        <taxon>Bacteria</taxon>
        <taxon>Pseudomonadati</taxon>
        <taxon>Acidobacteriota</taxon>
        <taxon>Thermoanaerobaculia</taxon>
        <taxon>Thermoanaerobaculales</taxon>
        <taxon>Candidatus Sulfomarinibacteraceae</taxon>
        <taxon>Candidatus Sulfomarinibacter</taxon>
    </lineage>
</organism>
<dbReference type="AlphaFoldDB" id="A0A8J7C3N2"/>
<protein>
    <submittedName>
        <fullName evidence="2">Uncharacterized protein</fullName>
    </submittedName>
</protein>
<evidence type="ECO:0000313" key="3">
    <source>
        <dbReference type="Proteomes" id="UP000598633"/>
    </source>
</evidence>
<name>A0A8J7C3N2_9BACT</name>
<accession>A0A8J7C3N2</accession>
<reference evidence="2 3" key="1">
    <citation type="submission" date="2020-08" db="EMBL/GenBank/DDBJ databases">
        <title>Acidobacteriota in marine sediments use diverse sulfur dissimilation pathways.</title>
        <authorList>
            <person name="Wasmund K."/>
        </authorList>
    </citation>
    <scope>NUCLEOTIDE SEQUENCE [LARGE SCALE GENOMIC DNA]</scope>
    <source>
        <strain evidence="2">MAG AM3-A</strain>
    </source>
</reference>
<feature type="chain" id="PRO_5035276320" evidence="1">
    <location>
        <begin position="28"/>
        <end position="146"/>
    </location>
</feature>
<evidence type="ECO:0000313" key="2">
    <source>
        <dbReference type="EMBL" id="MBD3871130.1"/>
    </source>
</evidence>
<sequence>MNPVNRVQLKISTAVAFALIVCFTFTALPVCGEEEPGEIVIPTVYRDSYKITIKGKADANGTFSMVFTPHGEDGTEITVNVVKGMGAKKIAADIAKELTLAAGSRYKVKQNDKKVVVKKANKKEKPLAIEMSNQKLTGVSIMIGKN</sequence>
<feature type="signal peptide" evidence="1">
    <location>
        <begin position="1"/>
        <end position="27"/>
    </location>
</feature>
<comment type="caution">
    <text evidence="2">The sequence shown here is derived from an EMBL/GenBank/DDBJ whole genome shotgun (WGS) entry which is preliminary data.</text>
</comment>
<keyword evidence="1" id="KW-0732">Signal</keyword>